<dbReference type="PANTHER" id="PTHR12147:SF26">
    <property type="entry name" value="PEPTIDASE M28 DOMAIN-CONTAINING PROTEIN"/>
    <property type="match status" value="1"/>
</dbReference>
<keyword evidence="2" id="KW-0472">Membrane</keyword>
<evidence type="ECO:0000256" key="1">
    <source>
        <dbReference type="ARBA" id="ARBA00005634"/>
    </source>
</evidence>
<keyword evidence="2" id="KW-0812">Transmembrane</keyword>
<evidence type="ECO:0000313" key="5">
    <source>
        <dbReference type="Proteomes" id="UP001445076"/>
    </source>
</evidence>
<sequence length="405" mass="44993">MAEGVLYCTLLVLLGSAWSTLAQDTRLMRHLEHFTNVRNPAAVSNDAVLEARAYIKDQFSQYGLQVRINQFSTNVVVFNQERTVIGENIIGIARGYLGSPVLVVGADYDSTLEESPLENNGAGVAALLEIARNYMRMTGPGELYRRVKTVLFVAFDLNTREYANAQSDFRYGLPGSYHFLHQFLWPFLNQSANNFQGAIILDSISKFSERNNTQYLPPGFDLAFPEARHIGTQGAKGNFMALFSLGSAAIQRLTSTIISSYSRDPKSRMMRIQELLVNSNVNQGSTVPMFNHQSHFSFWTFQPADTPVSLPAVLLTDTGVYRSPGEECSIPCSAQNFLTPTRHDFIRLTTRSLTTAVLQLQAERTSSSSSQYHLYTNDGNPGGAAMMMTYTVSTLMVVCLLLLLQ</sequence>
<dbReference type="EMBL" id="JARKIK010000020">
    <property type="protein sequence ID" value="KAK8744960.1"/>
    <property type="molecule type" value="Genomic_DNA"/>
</dbReference>
<name>A0AAW0XYQ7_CHEQU</name>
<keyword evidence="5" id="KW-1185">Reference proteome</keyword>
<protein>
    <recommendedName>
        <fullName evidence="6">Peptidase M28 domain-containing protein</fullName>
    </recommendedName>
</protein>
<evidence type="ECO:0000256" key="3">
    <source>
        <dbReference type="SAM" id="SignalP"/>
    </source>
</evidence>
<proteinExistence type="inferred from homology"/>
<feature type="signal peptide" evidence="3">
    <location>
        <begin position="1"/>
        <end position="22"/>
    </location>
</feature>
<dbReference type="EMBL" id="JARKIK010000020">
    <property type="protein sequence ID" value="KAK8744961.1"/>
    <property type="molecule type" value="Genomic_DNA"/>
</dbReference>
<keyword evidence="3" id="KW-0732">Signal</keyword>
<keyword evidence="2" id="KW-1133">Transmembrane helix</keyword>
<dbReference type="AlphaFoldDB" id="A0AAW0XYQ7"/>
<evidence type="ECO:0000313" key="4">
    <source>
        <dbReference type="EMBL" id="KAK8744961.1"/>
    </source>
</evidence>
<feature type="chain" id="PRO_5044717491" description="Peptidase M28 domain-containing protein" evidence="3">
    <location>
        <begin position="23"/>
        <end position="405"/>
    </location>
</feature>
<reference evidence="4" key="2">
    <citation type="submission" date="2024-01" db="EMBL/GenBank/DDBJ databases">
        <authorList>
            <person name="He J."/>
            <person name="Wang M."/>
            <person name="Zheng J."/>
            <person name="Liu Z."/>
        </authorList>
    </citation>
    <scope>NUCLEOTIDE SEQUENCE</scope>
    <source>
        <strain evidence="4">ZL_2023a</strain>
        <tissue evidence="4">Muscle</tissue>
    </source>
</reference>
<dbReference type="GO" id="GO:0008235">
    <property type="term" value="F:metalloexopeptidase activity"/>
    <property type="evidence" value="ECO:0007669"/>
    <property type="project" value="InterPro"/>
</dbReference>
<dbReference type="GO" id="GO:0006508">
    <property type="term" value="P:proteolysis"/>
    <property type="evidence" value="ECO:0007669"/>
    <property type="project" value="InterPro"/>
</dbReference>
<organism evidence="4 5">
    <name type="scientific">Cherax quadricarinatus</name>
    <name type="common">Australian red claw crayfish</name>
    <dbReference type="NCBI Taxonomy" id="27406"/>
    <lineage>
        <taxon>Eukaryota</taxon>
        <taxon>Metazoa</taxon>
        <taxon>Ecdysozoa</taxon>
        <taxon>Arthropoda</taxon>
        <taxon>Crustacea</taxon>
        <taxon>Multicrustacea</taxon>
        <taxon>Malacostraca</taxon>
        <taxon>Eumalacostraca</taxon>
        <taxon>Eucarida</taxon>
        <taxon>Decapoda</taxon>
        <taxon>Pleocyemata</taxon>
        <taxon>Astacidea</taxon>
        <taxon>Parastacoidea</taxon>
        <taxon>Parastacidae</taxon>
        <taxon>Cherax</taxon>
    </lineage>
</organism>
<dbReference type="Proteomes" id="UP001445076">
    <property type="component" value="Unassembled WGS sequence"/>
</dbReference>
<accession>A0AAW0XYQ7</accession>
<comment type="similarity">
    <text evidence="1">Belongs to the peptidase M28 family. M28B subfamily.</text>
</comment>
<comment type="caution">
    <text evidence="4">The sequence shown here is derived from an EMBL/GenBank/DDBJ whole genome shotgun (WGS) entry which is preliminary data.</text>
</comment>
<evidence type="ECO:0000256" key="2">
    <source>
        <dbReference type="SAM" id="Phobius"/>
    </source>
</evidence>
<dbReference type="PANTHER" id="PTHR12147">
    <property type="entry name" value="METALLOPEPTIDASE M28 FAMILY MEMBER"/>
    <property type="match status" value="1"/>
</dbReference>
<feature type="transmembrane region" description="Helical" evidence="2">
    <location>
        <begin position="384"/>
        <end position="404"/>
    </location>
</feature>
<dbReference type="Gene3D" id="3.40.630.10">
    <property type="entry name" value="Zn peptidases"/>
    <property type="match status" value="1"/>
</dbReference>
<gene>
    <name evidence="4" type="ORF">OTU49_000371</name>
</gene>
<dbReference type="SUPFAM" id="SSF53187">
    <property type="entry name" value="Zn-dependent exopeptidases"/>
    <property type="match status" value="1"/>
</dbReference>
<reference evidence="4 5" key="1">
    <citation type="journal article" date="2024" name="BMC Genomics">
        <title>Genome assembly of redclaw crayfish (Cherax quadricarinatus) provides insights into its immune adaptation and hypoxia tolerance.</title>
        <authorList>
            <person name="Liu Z."/>
            <person name="Zheng J."/>
            <person name="Li H."/>
            <person name="Fang K."/>
            <person name="Wang S."/>
            <person name="He J."/>
            <person name="Zhou D."/>
            <person name="Weng S."/>
            <person name="Chi M."/>
            <person name="Gu Z."/>
            <person name="He J."/>
            <person name="Li F."/>
            <person name="Wang M."/>
        </authorList>
    </citation>
    <scope>NUCLEOTIDE SEQUENCE [LARGE SCALE GENOMIC DNA]</scope>
    <source>
        <strain evidence="4">ZL_2023a</strain>
    </source>
</reference>
<dbReference type="InterPro" id="IPR045175">
    <property type="entry name" value="M28_fam"/>
</dbReference>
<evidence type="ECO:0008006" key="6">
    <source>
        <dbReference type="Google" id="ProtNLM"/>
    </source>
</evidence>